<reference evidence="3 4" key="1">
    <citation type="journal article" date="2014" name="Nat. Commun.">
        <title>Klebsormidium flaccidum genome reveals primary factors for plant terrestrial adaptation.</title>
        <authorList>
            <person name="Hori K."/>
            <person name="Maruyama F."/>
            <person name="Fujisawa T."/>
            <person name="Togashi T."/>
            <person name="Yamamoto N."/>
            <person name="Seo M."/>
            <person name="Sato S."/>
            <person name="Yamada T."/>
            <person name="Mori H."/>
            <person name="Tajima N."/>
            <person name="Moriyama T."/>
            <person name="Ikeuchi M."/>
            <person name="Watanabe M."/>
            <person name="Wada H."/>
            <person name="Kobayashi K."/>
            <person name="Saito M."/>
            <person name="Masuda T."/>
            <person name="Sasaki-Sekimoto Y."/>
            <person name="Mashiguchi K."/>
            <person name="Awai K."/>
            <person name="Shimojima M."/>
            <person name="Masuda S."/>
            <person name="Iwai M."/>
            <person name="Nobusawa T."/>
            <person name="Narise T."/>
            <person name="Kondo S."/>
            <person name="Saito H."/>
            <person name="Sato R."/>
            <person name="Murakawa M."/>
            <person name="Ihara Y."/>
            <person name="Oshima-Yamada Y."/>
            <person name="Ohtaka K."/>
            <person name="Satoh M."/>
            <person name="Sonobe K."/>
            <person name="Ishii M."/>
            <person name="Ohtani R."/>
            <person name="Kanamori-Sato M."/>
            <person name="Honoki R."/>
            <person name="Miyazaki D."/>
            <person name="Mochizuki H."/>
            <person name="Umetsu J."/>
            <person name="Higashi K."/>
            <person name="Shibata D."/>
            <person name="Kamiya Y."/>
            <person name="Sato N."/>
            <person name="Nakamura Y."/>
            <person name="Tabata S."/>
            <person name="Ida S."/>
            <person name="Kurokawa K."/>
            <person name="Ohta H."/>
        </authorList>
    </citation>
    <scope>NUCLEOTIDE SEQUENCE [LARGE SCALE GENOMIC DNA]</scope>
    <source>
        <strain evidence="3 4">NIES-2285</strain>
    </source>
</reference>
<accession>A0A1Y1ICV8</accession>
<feature type="region of interest" description="Disordered" evidence="2">
    <location>
        <begin position="112"/>
        <end position="180"/>
    </location>
</feature>
<keyword evidence="1" id="KW-0175">Coiled coil</keyword>
<dbReference type="PANTHER" id="PTHR15489:SF2">
    <property type="entry name" value="CASP8-ASSOCIATED PROTEIN 2"/>
    <property type="match status" value="1"/>
</dbReference>
<evidence type="ECO:0000313" key="3">
    <source>
        <dbReference type="EMBL" id="GAQ88795.1"/>
    </source>
</evidence>
<keyword evidence="4" id="KW-1185">Reference proteome</keyword>
<evidence type="ECO:0000256" key="1">
    <source>
        <dbReference type="SAM" id="Coils"/>
    </source>
</evidence>
<organism evidence="3 4">
    <name type="scientific">Klebsormidium nitens</name>
    <name type="common">Green alga</name>
    <name type="synonym">Ulothrix nitens</name>
    <dbReference type="NCBI Taxonomy" id="105231"/>
    <lineage>
        <taxon>Eukaryota</taxon>
        <taxon>Viridiplantae</taxon>
        <taxon>Streptophyta</taxon>
        <taxon>Klebsormidiophyceae</taxon>
        <taxon>Klebsormidiales</taxon>
        <taxon>Klebsormidiaceae</taxon>
        <taxon>Klebsormidium</taxon>
    </lineage>
</organism>
<dbReference type="OrthoDB" id="514952at2759"/>
<feature type="region of interest" description="Disordered" evidence="2">
    <location>
        <begin position="1"/>
        <end position="22"/>
    </location>
</feature>
<dbReference type="EMBL" id="DF237409">
    <property type="protein sequence ID" value="GAQ88795.1"/>
    <property type="molecule type" value="Genomic_DNA"/>
</dbReference>
<gene>
    <name evidence="3" type="ORF">KFL_004600060</name>
</gene>
<protein>
    <submittedName>
        <fullName evidence="3">Uncharacterized protein</fullName>
    </submittedName>
</protein>
<dbReference type="Proteomes" id="UP000054558">
    <property type="component" value="Unassembled WGS sequence"/>
</dbReference>
<dbReference type="InterPro" id="IPR039674">
    <property type="entry name" value="FLASH"/>
</dbReference>
<feature type="compositionally biased region" description="Basic and acidic residues" evidence="2">
    <location>
        <begin position="112"/>
        <end position="143"/>
    </location>
</feature>
<dbReference type="PANTHER" id="PTHR15489">
    <property type="entry name" value="CASPASE 8 ASSOCIATED PROTEIN 2"/>
    <property type="match status" value="1"/>
</dbReference>
<evidence type="ECO:0000256" key="2">
    <source>
        <dbReference type="SAM" id="MobiDB-lite"/>
    </source>
</evidence>
<proteinExistence type="predicted"/>
<name>A0A1Y1ICV8_KLENI</name>
<sequence>MASETDAEEDLMEGLDAARGADDDDLYGDLYADVGQGKKVLKTELQELEERYERSQAQVQELEEKTAKLENERRILIKNISALFKTAQMEVKRKDVQISELRQDMAKARAYIESRLTRPASRDKERGGSVKPENRGERERSRSVDVAGVRRANESPSGEPSRHRPSQGPDSSSRFRDRPG</sequence>
<feature type="coiled-coil region" evidence="1">
    <location>
        <begin position="31"/>
        <end position="79"/>
    </location>
</feature>
<evidence type="ECO:0000313" key="4">
    <source>
        <dbReference type="Proteomes" id="UP000054558"/>
    </source>
</evidence>
<dbReference type="AlphaFoldDB" id="A0A1Y1ICV8"/>
<feature type="compositionally biased region" description="Acidic residues" evidence="2">
    <location>
        <begin position="1"/>
        <end position="13"/>
    </location>
</feature>